<feature type="region of interest" description="Disordered" evidence="1">
    <location>
        <begin position="12"/>
        <end position="35"/>
    </location>
</feature>
<accession>A0AAE0T234</accession>
<reference evidence="2" key="1">
    <citation type="journal article" date="2021" name="Genome Biol. Evol.">
        <title>A High-Quality Reference Genome for a Parasitic Bivalve with Doubly Uniparental Inheritance (Bivalvia: Unionida).</title>
        <authorList>
            <person name="Smith C.H."/>
        </authorList>
    </citation>
    <scope>NUCLEOTIDE SEQUENCE</scope>
    <source>
        <strain evidence="2">CHS0354</strain>
    </source>
</reference>
<dbReference type="EMBL" id="JAEAOA010000349">
    <property type="protein sequence ID" value="KAK3602201.1"/>
    <property type="molecule type" value="Genomic_DNA"/>
</dbReference>
<name>A0AAE0T234_9BIVA</name>
<protein>
    <submittedName>
        <fullName evidence="2">Uncharacterized protein</fullName>
    </submittedName>
</protein>
<gene>
    <name evidence="2" type="ORF">CHS0354_004718</name>
</gene>
<reference evidence="2" key="2">
    <citation type="journal article" date="2021" name="Genome Biol. Evol.">
        <title>Developing a high-quality reference genome for a parasitic bivalve with doubly uniparental inheritance (Bivalvia: Unionida).</title>
        <authorList>
            <person name="Smith C.H."/>
        </authorList>
    </citation>
    <scope>NUCLEOTIDE SEQUENCE</scope>
    <source>
        <strain evidence="2">CHS0354</strain>
        <tissue evidence="2">Mantle</tissue>
    </source>
</reference>
<evidence type="ECO:0000313" key="3">
    <source>
        <dbReference type="Proteomes" id="UP001195483"/>
    </source>
</evidence>
<dbReference type="AlphaFoldDB" id="A0AAE0T234"/>
<proteinExistence type="predicted"/>
<feature type="non-terminal residue" evidence="2">
    <location>
        <position position="1"/>
    </location>
</feature>
<organism evidence="2 3">
    <name type="scientific">Potamilus streckersoni</name>
    <dbReference type="NCBI Taxonomy" id="2493646"/>
    <lineage>
        <taxon>Eukaryota</taxon>
        <taxon>Metazoa</taxon>
        <taxon>Spiralia</taxon>
        <taxon>Lophotrochozoa</taxon>
        <taxon>Mollusca</taxon>
        <taxon>Bivalvia</taxon>
        <taxon>Autobranchia</taxon>
        <taxon>Heteroconchia</taxon>
        <taxon>Palaeoheterodonta</taxon>
        <taxon>Unionida</taxon>
        <taxon>Unionoidea</taxon>
        <taxon>Unionidae</taxon>
        <taxon>Ambleminae</taxon>
        <taxon>Lampsilini</taxon>
        <taxon>Potamilus</taxon>
    </lineage>
</organism>
<evidence type="ECO:0000256" key="1">
    <source>
        <dbReference type="SAM" id="MobiDB-lite"/>
    </source>
</evidence>
<reference evidence="2" key="3">
    <citation type="submission" date="2023-05" db="EMBL/GenBank/DDBJ databases">
        <authorList>
            <person name="Smith C.H."/>
        </authorList>
    </citation>
    <scope>NUCLEOTIDE SEQUENCE</scope>
    <source>
        <strain evidence="2">CHS0354</strain>
        <tissue evidence="2">Mantle</tissue>
    </source>
</reference>
<evidence type="ECO:0000313" key="2">
    <source>
        <dbReference type="EMBL" id="KAK3602201.1"/>
    </source>
</evidence>
<keyword evidence="3" id="KW-1185">Reference proteome</keyword>
<sequence>QVTLNRFQIQSNSISTKASHNTPAEKVNNTTSDPLEPRPVILHPLQICHTPLAPRRVILHPLQIRSYSFGTNVSYNPLAPRPEILNQLKRPVVLHRLQIKPRSVVLYASAAN</sequence>
<dbReference type="Proteomes" id="UP001195483">
    <property type="component" value="Unassembled WGS sequence"/>
</dbReference>
<comment type="caution">
    <text evidence="2">The sequence shown here is derived from an EMBL/GenBank/DDBJ whole genome shotgun (WGS) entry which is preliminary data.</text>
</comment>
<feature type="compositionally biased region" description="Polar residues" evidence="1">
    <location>
        <begin position="12"/>
        <end position="33"/>
    </location>
</feature>